<feature type="domain" description="Thaumarchaeal output" evidence="1">
    <location>
        <begin position="21"/>
        <end position="173"/>
    </location>
</feature>
<dbReference type="Proteomes" id="UP001596312">
    <property type="component" value="Unassembled WGS sequence"/>
</dbReference>
<dbReference type="RefSeq" id="WP_340604281.1">
    <property type="nucleotide sequence ID" value="NZ_JBBMXV010000003.1"/>
</dbReference>
<name>A0ABD5V6M0_9EURY</name>
<dbReference type="InterPro" id="IPR040572">
    <property type="entry name" value="TackOD1"/>
</dbReference>
<keyword evidence="3" id="KW-1185">Reference proteome</keyword>
<dbReference type="AlphaFoldDB" id="A0ABD5V6M0"/>
<evidence type="ECO:0000313" key="2">
    <source>
        <dbReference type="EMBL" id="MFC6905754.1"/>
    </source>
</evidence>
<organism evidence="2 3">
    <name type="scientific">Halalkalicoccus tibetensis</name>
    <dbReference type="NCBI Taxonomy" id="175632"/>
    <lineage>
        <taxon>Archaea</taxon>
        <taxon>Methanobacteriati</taxon>
        <taxon>Methanobacteriota</taxon>
        <taxon>Stenosarchaea group</taxon>
        <taxon>Halobacteria</taxon>
        <taxon>Halobacteriales</taxon>
        <taxon>Halococcaceae</taxon>
        <taxon>Halalkalicoccus</taxon>
    </lineage>
</organism>
<proteinExistence type="predicted"/>
<reference evidence="2 3" key="1">
    <citation type="journal article" date="2019" name="Int. J. Syst. Evol. Microbiol.">
        <title>The Global Catalogue of Microorganisms (GCM) 10K type strain sequencing project: providing services to taxonomists for standard genome sequencing and annotation.</title>
        <authorList>
            <consortium name="The Broad Institute Genomics Platform"/>
            <consortium name="The Broad Institute Genome Sequencing Center for Infectious Disease"/>
            <person name="Wu L."/>
            <person name="Ma J."/>
        </authorList>
    </citation>
    <scope>NUCLEOTIDE SEQUENCE [LARGE SCALE GENOMIC DNA]</scope>
    <source>
        <strain evidence="2 3">CGMCC 1.3240</strain>
    </source>
</reference>
<dbReference type="EMBL" id="JBHSXQ010000003">
    <property type="protein sequence ID" value="MFC6905754.1"/>
    <property type="molecule type" value="Genomic_DNA"/>
</dbReference>
<protein>
    <recommendedName>
        <fullName evidence="1">Thaumarchaeal output domain-containing protein</fullName>
    </recommendedName>
</protein>
<gene>
    <name evidence="2" type="ORF">ACFQGH_11165</name>
</gene>
<evidence type="ECO:0000259" key="1">
    <source>
        <dbReference type="Pfam" id="PF18551"/>
    </source>
</evidence>
<sequence>MAELGTDSIECFAPTVNDKGRVNYPEVAKLLTERDSSSIEALNSLAERGLLNKEYKTKVYICPSCQIEGLQYITGCPSCKSTHTIRTRFFEHKPCSYSAPSDAFETEDNGDLYYCPNCEDKVEFSEFHILQKHLCNECDESFDNPNHQLWCLECLHICPPANATEQTLYEYHLTENGDRWYRTQTEARELLADEFDTRGFDVSVDTELQNDEGILYDVHIHARDELLNQRIIADIHSTVTPENIQYLGRVAEELQAQPYLLITEDSAPETTLQAAYQHGVTLLWIDQNGSIQRYESLEDEHRSPGTIIDRLSSAVGFKSAEES</sequence>
<evidence type="ECO:0000313" key="3">
    <source>
        <dbReference type="Proteomes" id="UP001596312"/>
    </source>
</evidence>
<comment type="caution">
    <text evidence="2">The sequence shown here is derived from an EMBL/GenBank/DDBJ whole genome shotgun (WGS) entry which is preliminary data.</text>
</comment>
<dbReference type="Pfam" id="PF18551">
    <property type="entry name" value="TackOD1"/>
    <property type="match status" value="1"/>
</dbReference>
<accession>A0ABD5V6M0</accession>